<keyword evidence="2" id="KW-1185">Reference proteome</keyword>
<gene>
    <name evidence="1" type="ORF">KY465_16090</name>
</gene>
<reference evidence="1" key="1">
    <citation type="submission" date="2021-07" db="EMBL/GenBank/DDBJ databases">
        <title>Pseudohoeflea marina sp. nov. a polyhydroxyalcanoate-producing bacterium.</title>
        <authorList>
            <person name="Zheng W."/>
            <person name="Yu S."/>
            <person name="Huang Y."/>
        </authorList>
    </citation>
    <scope>NUCLEOTIDE SEQUENCE</scope>
    <source>
        <strain evidence="1">DP4N28-3</strain>
    </source>
</reference>
<dbReference type="EMBL" id="JAHWQX010000004">
    <property type="protein sequence ID" value="MBW3098805.1"/>
    <property type="molecule type" value="Genomic_DNA"/>
</dbReference>
<sequence>MVGVLAVPAQAIERIETRQTSCAAVQAALQAEGAAILRYPSARSSQILYDRYVANRTACLLGQVTRRASVPTADRRACPVKRCVWAEPREDRRPLRQR</sequence>
<comment type="caution">
    <text evidence="1">The sequence shown here is derived from an EMBL/GenBank/DDBJ whole genome shotgun (WGS) entry which is preliminary data.</text>
</comment>
<dbReference type="Proteomes" id="UP001430804">
    <property type="component" value="Unassembled WGS sequence"/>
</dbReference>
<name>A0ABS6WUS4_9HYPH</name>
<proteinExistence type="predicted"/>
<organism evidence="1 2">
    <name type="scientific">Pseudohoeflea coraliihabitans</name>
    <dbReference type="NCBI Taxonomy" id="2860393"/>
    <lineage>
        <taxon>Bacteria</taxon>
        <taxon>Pseudomonadati</taxon>
        <taxon>Pseudomonadota</taxon>
        <taxon>Alphaproteobacteria</taxon>
        <taxon>Hyphomicrobiales</taxon>
        <taxon>Rhizobiaceae</taxon>
        <taxon>Pseudohoeflea</taxon>
    </lineage>
</organism>
<protein>
    <submittedName>
        <fullName evidence="1">Uncharacterized protein</fullName>
    </submittedName>
</protein>
<accession>A0ABS6WUS4</accession>
<evidence type="ECO:0000313" key="1">
    <source>
        <dbReference type="EMBL" id="MBW3098805.1"/>
    </source>
</evidence>
<evidence type="ECO:0000313" key="2">
    <source>
        <dbReference type="Proteomes" id="UP001430804"/>
    </source>
</evidence>